<sequence>MTATDRRTAAPNPARRLLATVLGCEAIVIALAIPVAVSVLDVDGATAGGVCGGLAVACLLLAGLLRFRWALAVGTVLQVLIVATGFMVPAMFFLGVLFGALWGTAIWMGRKAESVRPR</sequence>
<dbReference type="RefSeq" id="WP_067903933.1">
    <property type="nucleotide sequence ID" value="NZ_VSFG01000011.1"/>
</dbReference>
<proteinExistence type="predicted"/>
<gene>
    <name evidence="2" type="ORF">FXF69_37650</name>
</gene>
<protein>
    <submittedName>
        <fullName evidence="2">DUF4233 domain-containing protein</fullName>
    </submittedName>
</protein>
<evidence type="ECO:0000256" key="1">
    <source>
        <dbReference type="SAM" id="Phobius"/>
    </source>
</evidence>
<evidence type="ECO:0000313" key="3">
    <source>
        <dbReference type="Proteomes" id="UP000323380"/>
    </source>
</evidence>
<keyword evidence="1" id="KW-1133">Transmembrane helix</keyword>
<name>A0A5D0N9X0_9ACTN</name>
<keyword evidence="1" id="KW-0472">Membrane</keyword>
<dbReference type="STRING" id="1220554.GCA_001552135_07632"/>
<organism evidence="2 3">
    <name type="scientific">Actinomadura chibensis</name>
    <dbReference type="NCBI Taxonomy" id="392828"/>
    <lineage>
        <taxon>Bacteria</taxon>
        <taxon>Bacillati</taxon>
        <taxon>Actinomycetota</taxon>
        <taxon>Actinomycetes</taxon>
        <taxon>Streptosporangiales</taxon>
        <taxon>Thermomonosporaceae</taxon>
        <taxon>Actinomadura</taxon>
    </lineage>
</organism>
<feature type="transmembrane region" description="Helical" evidence="1">
    <location>
        <begin position="45"/>
        <end position="62"/>
    </location>
</feature>
<dbReference type="EMBL" id="VSFG01000011">
    <property type="protein sequence ID" value="TYB41223.1"/>
    <property type="molecule type" value="Genomic_DNA"/>
</dbReference>
<dbReference type="Pfam" id="PF14017">
    <property type="entry name" value="DUF4233"/>
    <property type="match status" value="1"/>
</dbReference>
<evidence type="ECO:0000313" key="2">
    <source>
        <dbReference type="EMBL" id="TYB41223.1"/>
    </source>
</evidence>
<feature type="transmembrane region" description="Helical" evidence="1">
    <location>
        <begin position="17"/>
        <end position="39"/>
    </location>
</feature>
<keyword evidence="3" id="KW-1185">Reference proteome</keyword>
<reference evidence="2 3" key="1">
    <citation type="submission" date="2019-08" db="EMBL/GenBank/DDBJ databases">
        <title>Actinomadura sp. nov. CYP1-5 isolated from mountain soil.</title>
        <authorList>
            <person name="Songsumanus A."/>
            <person name="Kuncharoen N."/>
            <person name="Kudo T."/>
            <person name="Yuki M."/>
            <person name="Igarashi Y."/>
            <person name="Tanasupawat S."/>
        </authorList>
    </citation>
    <scope>NUCLEOTIDE SEQUENCE [LARGE SCALE GENOMIC DNA]</scope>
    <source>
        <strain evidence="2 3">JCM 14158</strain>
    </source>
</reference>
<dbReference type="AlphaFoldDB" id="A0A5D0N9X0"/>
<keyword evidence="1" id="KW-0812">Transmembrane</keyword>
<comment type="caution">
    <text evidence="2">The sequence shown here is derived from an EMBL/GenBank/DDBJ whole genome shotgun (WGS) entry which is preliminary data.</text>
</comment>
<dbReference type="InterPro" id="IPR025327">
    <property type="entry name" value="DUF4233"/>
</dbReference>
<accession>A0A5D0N9X0</accession>
<dbReference type="Proteomes" id="UP000323380">
    <property type="component" value="Unassembled WGS sequence"/>
</dbReference>